<evidence type="ECO:0000313" key="1">
    <source>
        <dbReference type="EMBL" id="BDR92177.1"/>
    </source>
</evidence>
<dbReference type="RefSeq" id="WP_188602194.1">
    <property type="nucleotide sequence ID" value="NZ_AP026830.1"/>
</dbReference>
<reference evidence="1" key="4">
    <citation type="journal article" date="2023" name="Microbiol. Resour. Announc.">
        <title>Complete Genome Sequence of Vulcanisaeta souniana Strain IC-059, a Hyperthermophilic Archaeon Isolated from Hot Spring Water in Japan.</title>
        <authorList>
            <person name="Kato S."/>
            <person name="Itoh T."/>
            <person name="Wu L."/>
            <person name="Ma J."/>
            <person name="Ohkuma M."/>
        </authorList>
    </citation>
    <scope>NUCLEOTIDE SEQUENCE</scope>
    <source>
        <strain evidence="1">JCM 11219</strain>
    </source>
</reference>
<dbReference type="Proteomes" id="UP001060771">
    <property type="component" value="Chromosome"/>
</dbReference>
<dbReference type="EMBL" id="BMNM01000001">
    <property type="protein sequence ID" value="GGI67330.1"/>
    <property type="molecule type" value="Genomic_DNA"/>
</dbReference>
<proteinExistence type="predicted"/>
<reference evidence="2" key="2">
    <citation type="submission" date="2020-09" db="EMBL/GenBank/DDBJ databases">
        <authorList>
            <person name="Sun Q."/>
            <person name="Ohkuma M."/>
        </authorList>
    </citation>
    <scope>NUCLEOTIDE SEQUENCE</scope>
    <source>
        <strain evidence="2">JCM 11219</strain>
    </source>
</reference>
<reference evidence="4" key="3">
    <citation type="submission" date="2022-09" db="EMBL/GenBank/DDBJ databases">
        <title>Complete genome sequence of Vulcanisaeta souniana.</title>
        <authorList>
            <person name="Kato S."/>
            <person name="Itoh T."/>
            <person name="Ohkuma M."/>
        </authorList>
    </citation>
    <scope>NUCLEOTIDE SEQUENCE [LARGE SCALE GENOMIC DNA]</scope>
    <source>
        <strain evidence="4">JCM 11219</strain>
    </source>
</reference>
<dbReference type="EMBL" id="AP026830">
    <property type="protein sequence ID" value="BDR92177.1"/>
    <property type="molecule type" value="Genomic_DNA"/>
</dbReference>
<gene>
    <name evidence="2" type="ORF">GCM10007112_00390</name>
    <name evidence="1" type="ORF">Vsou_12700</name>
</gene>
<sequence length="196" mass="22603">MSLVKELLREPAIDLVRLVIAYYIRKYGRGISTEVLVKLLFLILYTDADGTKLLDSPRARLPEEFRIYLKGPFIPIDRLLGGESEMSKYDIVKTGDSYYVKDINKDFEDSYRALEKRGLKDLADYAMRIIDIYGRLREGDIIAHSLEALGIRNEFIKAMAFNMSLDAYIDATRKLKGILESKETANEEELYPDLFK</sequence>
<organism evidence="2 3">
    <name type="scientific">Vulcanisaeta souniana JCM 11219</name>
    <dbReference type="NCBI Taxonomy" id="1293586"/>
    <lineage>
        <taxon>Archaea</taxon>
        <taxon>Thermoproteota</taxon>
        <taxon>Thermoprotei</taxon>
        <taxon>Thermoproteales</taxon>
        <taxon>Thermoproteaceae</taxon>
        <taxon>Vulcanisaeta</taxon>
    </lineage>
</organism>
<accession>A0A830EDU8</accession>
<evidence type="ECO:0000313" key="2">
    <source>
        <dbReference type="EMBL" id="GGI67330.1"/>
    </source>
</evidence>
<dbReference type="AlphaFoldDB" id="A0A830EDU8"/>
<protein>
    <recommendedName>
        <fullName evidence="5">Antitoxin SocA-like Panacea domain-containing protein</fullName>
    </recommendedName>
</protein>
<dbReference type="OrthoDB" id="24297at2157"/>
<evidence type="ECO:0008006" key="5">
    <source>
        <dbReference type="Google" id="ProtNLM"/>
    </source>
</evidence>
<evidence type="ECO:0000313" key="3">
    <source>
        <dbReference type="Proteomes" id="UP000657075"/>
    </source>
</evidence>
<reference evidence="2" key="1">
    <citation type="journal article" date="2014" name="Int. J. Syst. Evol. Microbiol.">
        <title>Complete genome sequence of Corynebacterium casei LMG S-19264T (=DSM 44701T), isolated from a smear-ripened cheese.</title>
        <authorList>
            <consortium name="US DOE Joint Genome Institute (JGI-PGF)"/>
            <person name="Walter F."/>
            <person name="Albersmeier A."/>
            <person name="Kalinowski J."/>
            <person name="Ruckert C."/>
        </authorList>
    </citation>
    <scope>NUCLEOTIDE SEQUENCE</scope>
    <source>
        <strain evidence="2">JCM 11219</strain>
    </source>
</reference>
<dbReference type="GeneID" id="76206816"/>
<name>A0A830EDU8_9CREN</name>
<evidence type="ECO:0000313" key="4">
    <source>
        <dbReference type="Proteomes" id="UP001060771"/>
    </source>
</evidence>
<keyword evidence="4" id="KW-1185">Reference proteome</keyword>
<dbReference type="Proteomes" id="UP000657075">
    <property type="component" value="Unassembled WGS sequence"/>
</dbReference>